<dbReference type="RefSeq" id="WP_277567817.1">
    <property type="nucleotide sequence ID" value="NZ_JAPDHZ010000006.1"/>
</dbReference>
<proteinExistence type="predicted"/>
<keyword evidence="1" id="KW-0472">Membrane</keyword>
<keyword evidence="1" id="KW-0812">Transmembrane</keyword>
<name>A0A9X4KLL5_9BACL</name>
<protein>
    <submittedName>
        <fullName evidence="2">Uncharacterized protein</fullName>
    </submittedName>
</protein>
<keyword evidence="1" id="KW-1133">Transmembrane helix</keyword>
<comment type="caution">
    <text evidence="2">The sequence shown here is derived from an EMBL/GenBank/DDBJ whole genome shotgun (WGS) entry which is preliminary data.</text>
</comment>
<keyword evidence="3" id="KW-1185">Reference proteome</keyword>
<dbReference type="Proteomes" id="UP001153387">
    <property type="component" value="Unassembled WGS sequence"/>
</dbReference>
<evidence type="ECO:0000313" key="3">
    <source>
        <dbReference type="Proteomes" id="UP001153387"/>
    </source>
</evidence>
<sequence>MTLLTLAVLNLSAGFLEKYMRWSPGRLSGAAQALLLEGAPASRLLSPLAVTILLALALVYGAARASRYRQARS</sequence>
<evidence type="ECO:0000313" key="2">
    <source>
        <dbReference type="EMBL" id="MDG0794041.1"/>
    </source>
</evidence>
<evidence type="ECO:0000256" key="1">
    <source>
        <dbReference type="SAM" id="Phobius"/>
    </source>
</evidence>
<accession>A0A9X4KLL5</accession>
<organism evidence="2 3">
    <name type="scientific">Cohnella ginsengisoli</name>
    <dbReference type="NCBI Taxonomy" id="425004"/>
    <lineage>
        <taxon>Bacteria</taxon>
        <taxon>Bacillati</taxon>
        <taxon>Bacillota</taxon>
        <taxon>Bacilli</taxon>
        <taxon>Bacillales</taxon>
        <taxon>Paenibacillaceae</taxon>
        <taxon>Cohnella</taxon>
    </lineage>
</organism>
<feature type="transmembrane region" description="Helical" evidence="1">
    <location>
        <begin position="44"/>
        <end position="63"/>
    </location>
</feature>
<dbReference type="AlphaFoldDB" id="A0A9X4KLL5"/>
<reference evidence="2 3" key="1">
    <citation type="submission" date="2022-10" db="EMBL/GenBank/DDBJ databases">
        <title>Comparative genomic analysis of Cohnella hashimotonis sp. nov., isolated from the International Space Station.</title>
        <authorList>
            <person name="Simpson A."/>
            <person name="Venkateswaran K."/>
        </authorList>
    </citation>
    <scope>NUCLEOTIDE SEQUENCE [LARGE SCALE GENOMIC DNA]</scope>
    <source>
        <strain evidence="2 3">DSM 18997</strain>
    </source>
</reference>
<gene>
    <name evidence="2" type="ORF">OMP38_26860</name>
</gene>
<dbReference type="EMBL" id="JAPDHZ010000006">
    <property type="protein sequence ID" value="MDG0794041.1"/>
    <property type="molecule type" value="Genomic_DNA"/>
</dbReference>